<accession>A0A103YEP0</accession>
<dbReference type="InterPro" id="IPR023213">
    <property type="entry name" value="CAT-like_dom_sf"/>
</dbReference>
<evidence type="ECO:0000313" key="5">
    <source>
        <dbReference type="Proteomes" id="UP000243975"/>
    </source>
</evidence>
<keyword evidence="3" id="KW-0012">Acyltransferase</keyword>
<evidence type="ECO:0000256" key="1">
    <source>
        <dbReference type="ARBA" id="ARBA00009861"/>
    </source>
</evidence>
<evidence type="ECO:0000313" key="4">
    <source>
        <dbReference type="EMBL" id="KVI07714.1"/>
    </source>
</evidence>
<dbReference type="Gramene" id="KVI07714">
    <property type="protein sequence ID" value="KVI07714"/>
    <property type="gene ID" value="Ccrd_013923"/>
</dbReference>
<proteinExistence type="inferred from homology"/>
<protein>
    <submittedName>
        <fullName evidence="4">Chloramphenicol acetyltransferase-like domain-containing protein</fullName>
    </submittedName>
</protein>
<dbReference type="GO" id="GO:0016746">
    <property type="term" value="F:acyltransferase activity"/>
    <property type="evidence" value="ECO:0007669"/>
    <property type="project" value="UniProtKB-KW"/>
</dbReference>
<keyword evidence="5" id="KW-1185">Reference proteome</keyword>
<dbReference type="EMBL" id="LEKV01001494">
    <property type="protein sequence ID" value="KVI07714.1"/>
    <property type="molecule type" value="Genomic_DNA"/>
</dbReference>
<dbReference type="Gene3D" id="3.30.559.10">
    <property type="entry name" value="Chloramphenicol acetyltransferase-like domain"/>
    <property type="match status" value="7"/>
</dbReference>
<dbReference type="STRING" id="59895.A0A103YEP0"/>
<comment type="similarity">
    <text evidence="1">Belongs to the plant acyltransferase family.</text>
</comment>
<comment type="caution">
    <text evidence="4">The sequence shown here is derived from an EMBL/GenBank/DDBJ whole genome shotgun (WGS) entry which is preliminary data.</text>
</comment>
<evidence type="ECO:0000256" key="3">
    <source>
        <dbReference type="ARBA" id="ARBA00023315"/>
    </source>
</evidence>
<evidence type="ECO:0000256" key="2">
    <source>
        <dbReference type="ARBA" id="ARBA00022679"/>
    </source>
</evidence>
<sequence length="1461" mass="161130">MEVVVISKDSVKPSSPTPPHLKTFELSLLDQLVISPYVPIIFYYPNHHGHTILQAQEQSLALKRSLSETLTQFYPLAGTVKDDLSIDCNDVGAYYALASVRLRLDEFLSHPDLSLTDRLLPFRPSFEASGIGGRVTSVQVNIFECGGIAVGLCISHKIVDAASLYTFLKAWTNMARGSKEVVYPNLIGARSLFPAKDLWLKKASMAVCGSWLKEGLCVTKRFVFDADAISTLKAQATRNGVQNPTRVEVVSALLWKSAMAASKENCGFQKPSLLTHTVNLRRKLSSTLSKDLMGNLLWFTGADCQANDETTLDGLVKKVRDCVAKIDVEFANKAQGENGYIAMVESMKDMGEVSSKGTMDVYNFTSWCRMGFYDIDFGWGKPCWLTGVVGDGCPVFLNLITLTDTKCGEGIEAWVNMDEEEMKILESNSELLAFASLDPSPLPKDEVVAVNKPHAMNIEIDPINNYHGHNILQAQEQSLALKGSLSKSLTQFYSLAGTVKDDLSIDCNDVGAYYALALVRLRLNEFLSHQDLSSTDRRHIHTKAEATRNGVQNPTRVEVVTALIWKSAMAASKENCGFQKPSLLTHTFDAMDIEVISKESIKPSSPTPPHLKSFKLCVLDQLVVNPYVPIILYYPNSNGDSILQAQQKSLALKQSLSKTLTQFYPLAGTVKDDLSIDCNDVGAYYAIALVHLRLDEFLKQPDHSLINRFLPFQPSLEGSGAGARVTNVQVNVFECGGIAIGLCVSHKIVDAAATYTFLKGWTNMARGAKEVLYPNLNAPSLFPAKDLWLRESLMAMSSPWLKERVSCTTKRFVFDADAISTLKAEATRNGAQNPTRVEVVSALIWKCAMAASKTTCGFQKPSRFTLPVNLRRKLASTLSKDSICNVLWVTTADCPADSETTFDGLVKKVRKCISKIDIEFANKAQGDKGYAAMVESIKEMGEISSEGTMDNYLFASWCKMGFYDVDFGWGEPSWVSGIVGHGYPVVMNIINLIDTKCGEGIEAWCLMAMEIQVISKENIKPSSPTPPHLQTFELCLIDQIVIHPSYATLVLFYPNHNADTILQAQAKASALKDSLSKTLTHFYPLAGRIKDHCSIDCNDVGAYYALALAHGRLDEFLSLPDYTWMNSLLPFPSGFEPAGEDARITNIQVNIFKCGAIAIGLCISHKIVDGATVYTFLKGWSNMAFGGKEVVHPNLTAHSLFSATALWLREPLTAMWESWFKEGKCATRNFVFDAGAISALKAEATRNGVQNPTRVEVVSALLWKCAMEASKKAHGFKKPSRLTHAVNLRRKLPSAVSKDLVGNVIWLTSSEWRANHCTTLHDLVKKVHECIAKLGIEFVNKVQGDKGYVAIEESIKDRGEIGSKGTMDNYLISSWCRMGYYEIDFGWGKPSWVPGFIGHGSSVFANIVNLMDTRCGEGIEAWVFSTTVEKLGTVELDADKAMDMAHISKQIERMPKLLETP</sequence>
<name>A0A103YEP0_CYNCS</name>
<dbReference type="Pfam" id="PF02458">
    <property type="entry name" value="Transferase"/>
    <property type="match status" value="4"/>
</dbReference>
<dbReference type="Proteomes" id="UP000243975">
    <property type="component" value="Unassembled WGS sequence"/>
</dbReference>
<keyword evidence="2" id="KW-0808">Transferase</keyword>
<dbReference type="PANTHER" id="PTHR31623">
    <property type="entry name" value="F21J9.9"/>
    <property type="match status" value="1"/>
</dbReference>
<reference evidence="4 5" key="1">
    <citation type="journal article" date="2016" name="Sci. Rep.">
        <title>The genome sequence of the outbreeding globe artichoke constructed de novo incorporating a phase-aware low-pass sequencing strategy of F1 progeny.</title>
        <authorList>
            <person name="Scaglione D."/>
            <person name="Reyes-Chin-Wo S."/>
            <person name="Acquadro A."/>
            <person name="Froenicke L."/>
            <person name="Portis E."/>
            <person name="Beitel C."/>
            <person name="Tirone M."/>
            <person name="Mauro R."/>
            <person name="Lo Monaco A."/>
            <person name="Mauromicale G."/>
            <person name="Faccioli P."/>
            <person name="Cattivelli L."/>
            <person name="Rieseberg L."/>
            <person name="Michelmore R."/>
            <person name="Lanteri S."/>
        </authorList>
    </citation>
    <scope>NUCLEOTIDE SEQUENCE [LARGE SCALE GENOMIC DNA]</scope>
    <source>
        <strain evidence="4">2C</strain>
    </source>
</reference>
<gene>
    <name evidence="4" type="ORF">Ccrd_013923</name>
</gene>
<dbReference type="PANTHER" id="PTHR31623:SF110">
    <property type="entry name" value="VINORINE SYNTHASE-LIKE"/>
    <property type="match status" value="1"/>
</dbReference>
<organism evidence="4 5">
    <name type="scientific">Cynara cardunculus var. scolymus</name>
    <name type="common">Globe artichoke</name>
    <name type="synonym">Cynara scolymus</name>
    <dbReference type="NCBI Taxonomy" id="59895"/>
    <lineage>
        <taxon>Eukaryota</taxon>
        <taxon>Viridiplantae</taxon>
        <taxon>Streptophyta</taxon>
        <taxon>Embryophyta</taxon>
        <taxon>Tracheophyta</taxon>
        <taxon>Spermatophyta</taxon>
        <taxon>Magnoliopsida</taxon>
        <taxon>eudicotyledons</taxon>
        <taxon>Gunneridae</taxon>
        <taxon>Pentapetalae</taxon>
        <taxon>asterids</taxon>
        <taxon>campanulids</taxon>
        <taxon>Asterales</taxon>
        <taxon>Asteraceae</taxon>
        <taxon>Carduoideae</taxon>
        <taxon>Cardueae</taxon>
        <taxon>Carduinae</taxon>
        <taxon>Cynara</taxon>
    </lineage>
</organism>